<dbReference type="AlphaFoldDB" id="A0AAD7U4E0"/>
<proteinExistence type="predicted"/>
<accession>A0AAD7U4E0</accession>
<dbReference type="PANTHER" id="PTHR11439">
    <property type="entry name" value="GAG-POL-RELATED RETROTRANSPOSON"/>
    <property type="match status" value="1"/>
</dbReference>
<dbReference type="SUPFAM" id="SSF56672">
    <property type="entry name" value="DNA/RNA polymerases"/>
    <property type="match status" value="1"/>
</dbReference>
<dbReference type="Proteomes" id="UP001215151">
    <property type="component" value="Unassembled WGS sequence"/>
</dbReference>
<reference evidence="2" key="1">
    <citation type="submission" date="2022-11" db="EMBL/GenBank/DDBJ databases">
        <title>Genome Sequence of Cubamyces cubensis.</title>
        <authorList>
            <person name="Buettner E."/>
        </authorList>
    </citation>
    <scope>NUCLEOTIDE SEQUENCE</scope>
    <source>
        <strain evidence="2">MPL-01</strain>
    </source>
</reference>
<dbReference type="InterPro" id="IPR013103">
    <property type="entry name" value="RVT_2"/>
</dbReference>
<sequence>MESRSIRSQPDFNAASCGAIFCAETFAPVAKLASIWTLLAVAARYDWEVEQMGVKSAYLNGTLNEVIYMCQPPGSAAPGQEHLVCRLNKTIYGLKQAGHGWSIVIIAASTDDLTIVGTPDYVFGFKSDISQCFEMSDLGPMRWILGIEVQRDRTNETIAISQRSYIDTILARFNLQDANPASTLLQPGDALGRHQSPSTPRQLEDMCNVPYREAVGSLMYAAVGTRPDIAFAVTALLQFMQNPGRAHWEAVKRVLRYLKGTWELWLVYGDQCNSLKGFSDADWGSSTEHRHSISGYVFTLDGGAISWSAKKQNVVALSGTEAEYITLMHAAKEAIWLRYVLADVLDPQVRKHPRLLHSDNRSAIALAKDNVYHPRTKHIDIHFHFIREAVDDNKITLEHRRTKDMLADLFTKALLHPRLEHLSALFGLRSL</sequence>
<feature type="domain" description="Reverse transcriptase Ty1/copia-type" evidence="1">
    <location>
        <begin position="23"/>
        <end position="105"/>
    </location>
</feature>
<organism evidence="2 3">
    <name type="scientific">Trametes cubensis</name>
    <dbReference type="NCBI Taxonomy" id="1111947"/>
    <lineage>
        <taxon>Eukaryota</taxon>
        <taxon>Fungi</taxon>
        <taxon>Dikarya</taxon>
        <taxon>Basidiomycota</taxon>
        <taxon>Agaricomycotina</taxon>
        <taxon>Agaricomycetes</taxon>
        <taxon>Polyporales</taxon>
        <taxon>Polyporaceae</taxon>
        <taxon>Trametes</taxon>
    </lineage>
</organism>
<dbReference type="EMBL" id="JAPEVG010000004">
    <property type="protein sequence ID" value="KAJ8501829.1"/>
    <property type="molecule type" value="Genomic_DNA"/>
</dbReference>
<evidence type="ECO:0000313" key="2">
    <source>
        <dbReference type="EMBL" id="KAJ8501829.1"/>
    </source>
</evidence>
<evidence type="ECO:0000259" key="1">
    <source>
        <dbReference type="Pfam" id="PF07727"/>
    </source>
</evidence>
<dbReference type="CDD" id="cd09272">
    <property type="entry name" value="RNase_HI_RT_Ty1"/>
    <property type="match status" value="1"/>
</dbReference>
<gene>
    <name evidence="2" type="ORF">ONZ51_g370</name>
</gene>
<name>A0AAD7U4E0_9APHY</name>
<dbReference type="InterPro" id="IPR043502">
    <property type="entry name" value="DNA/RNA_pol_sf"/>
</dbReference>
<protein>
    <recommendedName>
        <fullName evidence="1">Reverse transcriptase Ty1/copia-type domain-containing protein</fullName>
    </recommendedName>
</protein>
<keyword evidence="3" id="KW-1185">Reference proteome</keyword>
<evidence type="ECO:0000313" key="3">
    <source>
        <dbReference type="Proteomes" id="UP001215151"/>
    </source>
</evidence>
<comment type="caution">
    <text evidence="2">The sequence shown here is derived from an EMBL/GenBank/DDBJ whole genome shotgun (WGS) entry which is preliminary data.</text>
</comment>
<dbReference type="PANTHER" id="PTHR11439:SF483">
    <property type="entry name" value="PEPTIDE SYNTHASE GLIP-LIKE, PUTATIVE (AFU_ORTHOLOGUE AFUA_3G12920)-RELATED"/>
    <property type="match status" value="1"/>
</dbReference>
<dbReference type="Pfam" id="PF07727">
    <property type="entry name" value="RVT_2"/>
    <property type="match status" value="1"/>
</dbReference>